<dbReference type="GO" id="GO:0070403">
    <property type="term" value="F:NAD+ binding"/>
    <property type="evidence" value="ECO:0007669"/>
    <property type="project" value="InterPro"/>
</dbReference>
<dbReference type="NCBIfam" id="NF001752">
    <property type="entry name" value="PRK00481.1-1"/>
    <property type="match status" value="1"/>
</dbReference>
<proteinExistence type="predicted"/>
<evidence type="ECO:0000256" key="4">
    <source>
        <dbReference type="PROSITE-ProRule" id="PRU00236"/>
    </source>
</evidence>
<dbReference type="PANTHER" id="PTHR11085:SF4">
    <property type="entry name" value="NAD-DEPENDENT PROTEIN DEACYLASE"/>
    <property type="match status" value="1"/>
</dbReference>
<dbReference type="SUPFAM" id="SSF52467">
    <property type="entry name" value="DHS-like NAD/FAD-binding domain"/>
    <property type="match status" value="1"/>
</dbReference>
<sequence>MNQSVNQVAQWIQEAERIVAFTGAGISTESGIPDFRSAGGFFDQLSGKRYSGEEALSLPFFNRYPELFFENYRTTLDFPDAKPNFGHQFFRLLEEKGKQVSIVTQNIDHLHEAAGSSVVYPLHGDATKWKSVKTNKPVPAHEVQWDEKGIAVDSKGDRLRPDIVLYGDQLDEHVVDGAIKALQQADMLIVIGTSLNVMPAAYFIEEFRGRHSVLINRTEVAQMDRFDLAIKEKSGEFLNKVWQELK</sequence>
<dbReference type="Proteomes" id="UP000199136">
    <property type="component" value="Unassembled WGS sequence"/>
</dbReference>
<reference evidence="6 7" key="1">
    <citation type="submission" date="2016-10" db="EMBL/GenBank/DDBJ databases">
        <authorList>
            <person name="de Groot N.N."/>
        </authorList>
    </citation>
    <scope>NUCLEOTIDE SEQUENCE [LARGE SCALE GENOMIC DNA]</scope>
    <source>
        <strain evidence="6 7">DSM 20581</strain>
    </source>
</reference>
<keyword evidence="3" id="KW-0520">NAD</keyword>
<dbReference type="EMBL" id="FOXW01000006">
    <property type="protein sequence ID" value="SFQ37295.1"/>
    <property type="molecule type" value="Genomic_DNA"/>
</dbReference>
<gene>
    <name evidence="6" type="ORF">SAMN04488506_1670</name>
</gene>
<evidence type="ECO:0000256" key="3">
    <source>
        <dbReference type="ARBA" id="ARBA00023027"/>
    </source>
</evidence>
<evidence type="ECO:0000313" key="6">
    <source>
        <dbReference type="EMBL" id="SFQ37295.1"/>
    </source>
</evidence>
<dbReference type="AlphaFoldDB" id="A0A1I5XZD3"/>
<dbReference type="InterPro" id="IPR026591">
    <property type="entry name" value="Sirtuin_cat_small_dom_sf"/>
</dbReference>
<comment type="caution">
    <text evidence="4">Lacks conserved residue(s) required for the propagation of feature annotation.</text>
</comment>
<evidence type="ECO:0000313" key="7">
    <source>
        <dbReference type="Proteomes" id="UP000199136"/>
    </source>
</evidence>
<evidence type="ECO:0000256" key="2">
    <source>
        <dbReference type="ARBA" id="ARBA00022679"/>
    </source>
</evidence>
<feature type="domain" description="Deacetylase sirtuin-type" evidence="5">
    <location>
        <begin position="1"/>
        <end position="246"/>
    </location>
</feature>
<dbReference type="STRING" id="82801.SAMN04488506_1670"/>
<dbReference type="RefSeq" id="WP_177192542.1">
    <property type="nucleotide sequence ID" value="NZ_FOXW01000006.1"/>
</dbReference>
<organism evidence="6 7">
    <name type="scientific">Desemzia incerta</name>
    <dbReference type="NCBI Taxonomy" id="82801"/>
    <lineage>
        <taxon>Bacteria</taxon>
        <taxon>Bacillati</taxon>
        <taxon>Bacillota</taxon>
        <taxon>Bacilli</taxon>
        <taxon>Lactobacillales</taxon>
        <taxon>Carnobacteriaceae</taxon>
        <taxon>Desemzia</taxon>
    </lineage>
</organism>
<name>A0A1I5XZD3_9LACT</name>
<dbReference type="PANTHER" id="PTHR11085">
    <property type="entry name" value="NAD-DEPENDENT PROTEIN DEACYLASE SIRTUIN-5, MITOCHONDRIAL-RELATED"/>
    <property type="match status" value="1"/>
</dbReference>
<dbReference type="GO" id="GO:0017136">
    <property type="term" value="F:histone deacetylase activity, NAD-dependent"/>
    <property type="evidence" value="ECO:0007669"/>
    <property type="project" value="TreeGrafter"/>
</dbReference>
<dbReference type="InterPro" id="IPR029035">
    <property type="entry name" value="DHS-like_NAD/FAD-binding_dom"/>
</dbReference>
<dbReference type="InterPro" id="IPR050134">
    <property type="entry name" value="NAD-dep_sirtuin_deacylases"/>
</dbReference>
<evidence type="ECO:0000259" key="5">
    <source>
        <dbReference type="PROSITE" id="PS50305"/>
    </source>
</evidence>
<dbReference type="Gene3D" id="3.40.50.1220">
    <property type="entry name" value="TPP-binding domain"/>
    <property type="match status" value="1"/>
</dbReference>
<dbReference type="Pfam" id="PF02146">
    <property type="entry name" value="SIR2"/>
    <property type="match status" value="1"/>
</dbReference>
<protein>
    <recommendedName>
        <fullName evidence="1">protein acetyllysine N-acetyltransferase</fullName>
        <ecNumber evidence="1">2.3.1.286</ecNumber>
    </recommendedName>
</protein>
<keyword evidence="2" id="KW-0808">Transferase</keyword>
<dbReference type="Gene3D" id="3.30.1600.10">
    <property type="entry name" value="SIR2/SIRT2 'Small Domain"/>
    <property type="match status" value="1"/>
</dbReference>
<dbReference type="CDD" id="cd01407">
    <property type="entry name" value="SIR2-fam"/>
    <property type="match status" value="1"/>
</dbReference>
<evidence type="ECO:0000256" key="1">
    <source>
        <dbReference type="ARBA" id="ARBA00012928"/>
    </source>
</evidence>
<dbReference type="InterPro" id="IPR026590">
    <property type="entry name" value="Ssirtuin_cat_dom"/>
</dbReference>
<dbReference type="EC" id="2.3.1.286" evidence="1"/>
<dbReference type="InterPro" id="IPR003000">
    <property type="entry name" value="Sirtuin"/>
</dbReference>
<dbReference type="PROSITE" id="PS50305">
    <property type="entry name" value="SIRTUIN"/>
    <property type="match status" value="1"/>
</dbReference>
<keyword evidence="7" id="KW-1185">Reference proteome</keyword>
<accession>A0A1I5XZD3</accession>